<dbReference type="PANTHER" id="PTHR46401">
    <property type="entry name" value="GLYCOSYLTRANSFERASE WBBK-RELATED"/>
    <property type="match status" value="1"/>
</dbReference>
<dbReference type="CDD" id="cd03801">
    <property type="entry name" value="GT4_PimA-like"/>
    <property type="match status" value="1"/>
</dbReference>
<dbReference type="RefSeq" id="WP_087426735.1">
    <property type="nucleotide sequence ID" value="NZ_NFII01000017.1"/>
</dbReference>
<feature type="domain" description="Glycosyl transferase family 1" evidence="2">
    <location>
        <begin position="198"/>
        <end position="351"/>
    </location>
</feature>
<evidence type="ECO:0000256" key="1">
    <source>
        <dbReference type="ARBA" id="ARBA00022679"/>
    </source>
</evidence>
<dbReference type="GO" id="GO:0016757">
    <property type="term" value="F:glycosyltransferase activity"/>
    <property type="evidence" value="ECO:0007669"/>
    <property type="project" value="InterPro"/>
</dbReference>
<dbReference type="InterPro" id="IPR001296">
    <property type="entry name" value="Glyco_trans_1"/>
</dbReference>
<dbReference type="EMBL" id="NFII01000017">
    <property type="protein sequence ID" value="OUN99896.1"/>
    <property type="molecule type" value="Genomic_DNA"/>
</dbReference>
<reference evidence="4" key="1">
    <citation type="submission" date="2017-04" db="EMBL/GenBank/DDBJ databases">
        <title>Function of individual gut microbiota members based on whole genome sequencing of pure cultures obtained from chicken caecum.</title>
        <authorList>
            <person name="Medvecky M."/>
            <person name="Cejkova D."/>
            <person name="Polansky O."/>
            <person name="Karasova D."/>
            <person name="Kubasova T."/>
            <person name="Cizek A."/>
            <person name="Rychlik I."/>
        </authorList>
    </citation>
    <scope>NUCLEOTIDE SEQUENCE [LARGE SCALE GENOMIC DNA]</scope>
    <source>
        <strain evidence="4">An43</strain>
    </source>
</reference>
<dbReference type="AlphaFoldDB" id="A0A1Y3YQA3"/>
<comment type="caution">
    <text evidence="3">The sequence shown here is derived from an EMBL/GenBank/DDBJ whole genome shotgun (WGS) entry which is preliminary data.</text>
</comment>
<dbReference type="Proteomes" id="UP000195386">
    <property type="component" value="Unassembled WGS sequence"/>
</dbReference>
<dbReference type="PANTHER" id="PTHR46401:SF2">
    <property type="entry name" value="GLYCOSYLTRANSFERASE WBBK-RELATED"/>
    <property type="match status" value="1"/>
</dbReference>
<dbReference type="Gene3D" id="3.40.50.2000">
    <property type="entry name" value="Glycogen Phosphorylase B"/>
    <property type="match status" value="2"/>
</dbReference>
<keyword evidence="1" id="KW-0808">Transferase</keyword>
<accession>A0A1Y3YQA3</accession>
<name>A0A1Y3YQA3_9BACE</name>
<organism evidence="3 4">
    <name type="scientific">Bacteroides clarus</name>
    <dbReference type="NCBI Taxonomy" id="626929"/>
    <lineage>
        <taxon>Bacteria</taxon>
        <taxon>Pseudomonadati</taxon>
        <taxon>Bacteroidota</taxon>
        <taxon>Bacteroidia</taxon>
        <taxon>Bacteroidales</taxon>
        <taxon>Bacteroidaceae</taxon>
        <taxon>Bacteroides</taxon>
    </lineage>
</organism>
<protein>
    <recommendedName>
        <fullName evidence="2">Glycosyl transferase family 1 domain-containing protein</fullName>
    </recommendedName>
</protein>
<gene>
    <name evidence="3" type="ORF">B5F97_15010</name>
</gene>
<sequence>MKIAIITEYNPYDKFSRSGVVNSIYNQLLRFFDVIWINPAPQHGKRLFYYKILSKIIYWLHKCNCKVTRHLPIITNLYAAEIKAKLPQDIDALFFFDSYHFAKLNINKPIFFRNDSVFHQMINYYYFNIPASFIKIEDKIEYEAMNRMTALFSPSQWVKNGVHKFYPGNESKVYVIPSGANIYTEPEYSSKQLDINHIKLLFIGYQAQRKRVGIAANCAYILNKKYKIKTTLTIIGRDVPIEIQNANFVNYIGPINKNKDNEYKKYIQELKNADFLIFPTQAECAGIIVCEANAYGIPTISCNTGGVSNYVIHGINGFLLDVKDNADKYAEHIISIVNNGQYEMLSKQARELYLTKYNWNHWGNQVSKIIKEYLS</sequence>
<evidence type="ECO:0000313" key="4">
    <source>
        <dbReference type="Proteomes" id="UP000195386"/>
    </source>
</evidence>
<evidence type="ECO:0000313" key="3">
    <source>
        <dbReference type="EMBL" id="OUN99896.1"/>
    </source>
</evidence>
<dbReference type="SUPFAM" id="SSF53756">
    <property type="entry name" value="UDP-Glycosyltransferase/glycogen phosphorylase"/>
    <property type="match status" value="1"/>
</dbReference>
<dbReference type="GO" id="GO:0009103">
    <property type="term" value="P:lipopolysaccharide biosynthetic process"/>
    <property type="evidence" value="ECO:0007669"/>
    <property type="project" value="TreeGrafter"/>
</dbReference>
<proteinExistence type="predicted"/>
<evidence type="ECO:0000259" key="2">
    <source>
        <dbReference type="Pfam" id="PF00534"/>
    </source>
</evidence>
<dbReference type="Pfam" id="PF00534">
    <property type="entry name" value="Glycos_transf_1"/>
    <property type="match status" value="1"/>
</dbReference>